<dbReference type="SUPFAM" id="SSF57756">
    <property type="entry name" value="Retrovirus zinc finger-like domains"/>
    <property type="match status" value="1"/>
</dbReference>
<dbReference type="SMART" id="SM00343">
    <property type="entry name" value="ZnF_C2HC"/>
    <property type="match status" value="1"/>
</dbReference>
<dbReference type="InterPro" id="IPR036875">
    <property type="entry name" value="Znf_CCHC_sf"/>
</dbReference>
<proteinExistence type="predicted"/>
<reference evidence="4" key="1">
    <citation type="submission" date="2018-05" db="EMBL/GenBank/DDBJ databases">
        <title>Draft genome of Mucuna pruriens seed.</title>
        <authorList>
            <person name="Nnadi N.E."/>
            <person name="Vos R."/>
            <person name="Hasami M.H."/>
            <person name="Devisetty U.K."/>
            <person name="Aguiy J.C."/>
        </authorList>
    </citation>
    <scope>NUCLEOTIDE SEQUENCE [LARGE SCALE GENOMIC DNA]</scope>
    <source>
        <strain evidence="4">JCA_2017</strain>
    </source>
</reference>
<protein>
    <recommendedName>
        <fullName evidence="3">CCHC-type domain-containing protein</fullName>
    </recommendedName>
</protein>
<keyword evidence="1" id="KW-0479">Metal-binding</keyword>
<evidence type="ECO:0000313" key="4">
    <source>
        <dbReference type="EMBL" id="RDY06160.1"/>
    </source>
</evidence>
<dbReference type="Gene3D" id="4.10.60.10">
    <property type="entry name" value="Zinc finger, CCHC-type"/>
    <property type="match status" value="1"/>
</dbReference>
<keyword evidence="5" id="KW-1185">Reference proteome</keyword>
<dbReference type="GO" id="GO:0008270">
    <property type="term" value="F:zinc ion binding"/>
    <property type="evidence" value="ECO:0007669"/>
    <property type="project" value="UniProtKB-KW"/>
</dbReference>
<feature type="domain" description="CCHC-type" evidence="3">
    <location>
        <begin position="45"/>
        <end position="60"/>
    </location>
</feature>
<evidence type="ECO:0000256" key="2">
    <source>
        <dbReference type="SAM" id="MobiDB-lite"/>
    </source>
</evidence>
<evidence type="ECO:0000256" key="1">
    <source>
        <dbReference type="PROSITE-ProRule" id="PRU00047"/>
    </source>
</evidence>
<sequence length="300" mass="34858">MTFRIEKHIPTPENLEDNKKRKNIKGVVEESSQQKKPKKDEKLTCYFCKKSGHMKKQCSKYNYLYLIHENSQSLDVFKSFKAEIKLQLGKKIKAIKSDRGEYGIVSQYTMPRKSSINEITQVVEDNVQTLFLTLFENKTMMKFPLKHLLRRSIRERRHAIPDDCIVFLQEHEDDLGLTEYDPINFCQAMQSSNSTKSINVMKDEMKSMQDNDVLDLVELPEDNERSLSRYPKVSQENYISKVLNRFDMKDSKPGNTLIAKGDKFSLKQCPNNDLERNDMQKISYTSAVGSLICNGFIVNV</sequence>
<feature type="compositionally biased region" description="Basic and acidic residues" evidence="2">
    <location>
        <begin position="1"/>
        <end position="10"/>
    </location>
</feature>
<dbReference type="Proteomes" id="UP000257109">
    <property type="component" value="Unassembled WGS sequence"/>
</dbReference>
<dbReference type="OrthoDB" id="1935865at2759"/>
<dbReference type="AlphaFoldDB" id="A0A371HTQ2"/>
<accession>A0A371HTQ2</accession>
<comment type="caution">
    <text evidence="4">The sequence shown here is derived from an EMBL/GenBank/DDBJ whole genome shotgun (WGS) entry which is preliminary data.</text>
</comment>
<feature type="region of interest" description="Disordered" evidence="2">
    <location>
        <begin position="1"/>
        <end position="35"/>
    </location>
</feature>
<dbReference type="PROSITE" id="PS50158">
    <property type="entry name" value="ZF_CCHC"/>
    <property type="match status" value="1"/>
</dbReference>
<dbReference type="EMBL" id="QJKJ01001738">
    <property type="protein sequence ID" value="RDY06160.1"/>
    <property type="molecule type" value="Genomic_DNA"/>
</dbReference>
<dbReference type="InterPro" id="IPR001878">
    <property type="entry name" value="Znf_CCHC"/>
</dbReference>
<evidence type="ECO:0000313" key="5">
    <source>
        <dbReference type="Proteomes" id="UP000257109"/>
    </source>
</evidence>
<dbReference type="Pfam" id="PF00098">
    <property type="entry name" value="zf-CCHC"/>
    <property type="match status" value="1"/>
</dbReference>
<keyword evidence="1" id="KW-0863">Zinc-finger</keyword>
<gene>
    <name evidence="4" type="ORF">CR513_09897</name>
</gene>
<name>A0A371HTQ2_MUCPR</name>
<evidence type="ECO:0000259" key="3">
    <source>
        <dbReference type="PROSITE" id="PS50158"/>
    </source>
</evidence>
<organism evidence="4 5">
    <name type="scientific">Mucuna pruriens</name>
    <name type="common">Velvet bean</name>
    <name type="synonym">Dolichos pruriens</name>
    <dbReference type="NCBI Taxonomy" id="157652"/>
    <lineage>
        <taxon>Eukaryota</taxon>
        <taxon>Viridiplantae</taxon>
        <taxon>Streptophyta</taxon>
        <taxon>Embryophyta</taxon>
        <taxon>Tracheophyta</taxon>
        <taxon>Spermatophyta</taxon>
        <taxon>Magnoliopsida</taxon>
        <taxon>eudicotyledons</taxon>
        <taxon>Gunneridae</taxon>
        <taxon>Pentapetalae</taxon>
        <taxon>rosids</taxon>
        <taxon>fabids</taxon>
        <taxon>Fabales</taxon>
        <taxon>Fabaceae</taxon>
        <taxon>Papilionoideae</taxon>
        <taxon>50 kb inversion clade</taxon>
        <taxon>NPAAA clade</taxon>
        <taxon>indigoferoid/millettioid clade</taxon>
        <taxon>Phaseoleae</taxon>
        <taxon>Mucuna</taxon>
    </lineage>
</organism>
<dbReference type="GO" id="GO:0003676">
    <property type="term" value="F:nucleic acid binding"/>
    <property type="evidence" value="ECO:0007669"/>
    <property type="project" value="InterPro"/>
</dbReference>
<feature type="non-terminal residue" evidence="4">
    <location>
        <position position="1"/>
    </location>
</feature>
<keyword evidence="1" id="KW-0862">Zinc</keyword>